<dbReference type="EMBL" id="JAOALG010000002">
    <property type="protein sequence ID" value="MEQ5843977.1"/>
    <property type="molecule type" value="Genomic_DNA"/>
</dbReference>
<dbReference type="Proteomes" id="UP001469089">
    <property type="component" value="Unassembled WGS sequence"/>
</dbReference>
<gene>
    <name evidence="4" type="ORF">BWP39_28715</name>
    <name evidence="3" type="ORF">N0A02_31445</name>
</gene>
<keyword evidence="2" id="KW-0732">Signal</keyword>
<dbReference type="RefSeq" id="WP_096725583.1">
    <property type="nucleotide sequence ID" value="NZ_JAOALG010000002.1"/>
</dbReference>
<feature type="signal peptide" evidence="2">
    <location>
        <begin position="1"/>
        <end position="21"/>
    </location>
</feature>
<feature type="region of interest" description="Disordered" evidence="1">
    <location>
        <begin position="80"/>
        <end position="145"/>
    </location>
</feature>
<reference evidence="3 6" key="3">
    <citation type="journal article" date="2024" name="Chem. Sci.">
        <title>Discovery of a lagriamide polyketide by integrated genome mining, isotopic labeling, and untargeted metabolomics.</title>
        <authorList>
            <person name="Fergusson C.H."/>
            <person name="Saulog J."/>
            <person name="Paulo B.S."/>
            <person name="Wilson D.M."/>
            <person name="Liu D.Y."/>
            <person name="Morehouse N.J."/>
            <person name="Waterworth S."/>
            <person name="Barkei J."/>
            <person name="Gray C.A."/>
            <person name="Kwan J.C."/>
            <person name="Eustaquio A.S."/>
            <person name="Linington R.G."/>
        </authorList>
    </citation>
    <scope>NUCLEOTIDE SEQUENCE [LARGE SCALE GENOMIC DNA]</scope>
    <source>
        <strain evidence="3 6">RL17-338-BIF-B</strain>
    </source>
</reference>
<dbReference type="Proteomes" id="UP000218022">
    <property type="component" value="Unassembled WGS sequence"/>
</dbReference>
<dbReference type="AlphaFoldDB" id="A0A2A4ESK9"/>
<evidence type="ECO:0000256" key="2">
    <source>
        <dbReference type="SAM" id="SignalP"/>
    </source>
</evidence>
<reference evidence="4 5" key="1">
    <citation type="submission" date="2017-01" db="EMBL/GenBank/DDBJ databases">
        <title>Whole-Genome Shotgun Sequencing of Two beta-Proteobacterial Species in Search of the Bulgecin Biosynthetic Cluster.</title>
        <authorList>
            <person name="Horsman M.E."/>
            <person name="Marous D.R."/>
            <person name="Li R."/>
            <person name="Oliver R.A."/>
            <person name="Byun B."/>
            <person name="Emrich S.J."/>
            <person name="Boggess B."/>
            <person name="Townsend C.A."/>
            <person name="Mobashery S."/>
        </authorList>
    </citation>
    <scope>NUCLEOTIDE SEQUENCE [LARGE SCALE GENOMIC DNA]</scope>
    <source>
        <strain evidence="4 5">ATCC 31363</strain>
    </source>
</reference>
<evidence type="ECO:0000313" key="4">
    <source>
        <dbReference type="EMBL" id="PCE23667.1"/>
    </source>
</evidence>
<evidence type="ECO:0000313" key="3">
    <source>
        <dbReference type="EMBL" id="MEQ5843977.1"/>
    </source>
</evidence>
<feature type="compositionally biased region" description="Polar residues" evidence="1">
    <location>
        <begin position="111"/>
        <end position="125"/>
    </location>
</feature>
<proteinExistence type="predicted"/>
<evidence type="ECO:0000256" key="1">
    <source>
        <dbReference type="SAM" id="MobiDB-lite"/>
    </source>
</evidence>
<reference evidence="3" key="2">
    <citation type="submission" date="2022-09" db="EMBL/GenBank/DDBJ databases">
        <authorList>
            <person name="Fergusson C."/>
            <person name="Paulo B.S."/>
            <person name="Eustaquio A.S."/>
            <person name="Linington R."/>
        </authorList>
    </citation>
    <scope>NUCLEOTIDE SEQUENCE</scope>
    <source>
        <strain evidence="3">RL17-338-BIF-B</strain>
    </source>
</reference>
<organism evidence="4 5">
    <name type="scientific">Paraburkholderia acidicola</name>
    <dbReference type="NCBI Taxonomy" id="1912599"/>
    <lineage>
        <taxon>Bacteria</taxon>
        <taxon>Pseudomonadati</taxon>
        <taxon>Pseudomonadota</taxon>
        <taxon>Betaproteobacteria</taxon>
        <taxon>Burkholderiales</taxon>
        <taxon>Burkholderiaceae</taxon>
        <taxon>Paraburkholderia</taxon>
    </lineage>
</organism>
<feature type="chain" id="PRO_5012697780" description="DUF2782 domain-containing protein" evidence="2">
    <location>
        <begin position="22"/>
        <end position="145"/>
    </location>
</feature>
<dbReference type="EMBL" id="MTZV01000006">
    <property type="protein sequence ID" value="PCE23667.1"/>
    <property type="molecule type" value="Genomic_DNA"/>
</dbReference>
<accession>A0A2A4ESK9</accession>
<name>A0A2A4ESK9_9BURK</name>
<feature type="compositionally biased region" description="Basic and acidic residues" evidence="1">
    <location>
        <begin position="95"/>
        <end position="108"/>
    </location>
</feature>
<evidence type="ECO:0000313" key="5">
    <source>
        <dbReference type="Proteomes" id="UP000218022"/>
    </source>
</evidence>
<protein>
    <recommendedName>
        <fullName evidence="7">DUF2782 domain-containing protein</fullName>
    </recommendedName>
</protein>
<feature type="region of interest" description="Disordered" evidence="1">
    <location>
        <begin position="37"/>
        <end position="62"/>
    </location>
</feature>
<comment type="caution">
    <text evidence="4">The sequence shown here is derived from an EMBL/GenBank/DDBJ whole genome shotgun (WGS) entry which is preliminary data.</text>
</comment>
<sequence>MKSFLTVAVAATLAFGGVALAAQPTDDAQAAANAPAAANAQAAAADEAQSANERAGLPDLKAINRPAAEVSSKVDIDVPRTPSYYERSGSGTEITEYRDKGKPVEIDVRSNFGTRYQMSAPTDTSPKVRDNGRASTRLPSINLHY</sequence>
<evidence type="ECO:0008006" key="7">
    <source>
        <dbReference type="Google" id="ProtNLM"/>
    </source>
</evidence>
<keyword evidence="6" id="KW-1185">Reference proteome</keyword>
<feature type="compositionally biased region" description="Low complexity" evidence="1">
    <location>
        <begin position="37"/>
        <end position="55"/>
    </location>
</feature>
<evidence type="ECO:0000313" key="6">
    <source>
        <dbReference type="Proteomes" id="UP001469089"/>
    </source>
</evidence>